<feature type="compositionally biased region" description="Polar residues" evidence="1">
    <location>
        <begin position="9"/>
        <end position="34"/>
    </location>
</feature>
<comment type="caution">
    <text evidence="2">The sequence shown here is derived from an EMBL/GenBank/DDBJ whole genome shotgun (WGS) entry which is preliminary data.</text>
</comment>
<keyword evidence="3" id="KW-1185">Reference proteome</keyword>
<dbReference type="EMBL" id="CADEAL010003953">
    <property type="protein sequence ID" value="CAB1447610.1"/>
    <property type="molecule type" value="Genomic_DNA"/>
</dbReference>
<reference evidence="2" key="1">
    <citation type="submission" date="2020-03" db="EMBL/GenBank/DDBJ databases">
        <authorList>
            <person name="Weist P."/>
        </authorList>
    </citation>
    <scope>NUCLEOTIDE SEQUENCE</scope>
</reference>
<evidence type="ECO:0000313" key="3">
    <source>
        <dbReference type="Proteomes" id="UP001153269"/>
    </source>
</evidence>
<gene>
    <name evidence="2" type="ORF">PLEPLA_LOCUS35291</name>
</gene>
<dbReference type="AlphaFoldDB" id="A0A9N7Z2M7"/>
<feature type="region of interest" description="Disordered" evidence="1">
    <location>
        <begin position="1"/>
        <end position="87"/>
    </location>
</feature>
<accession>A0A9N7Z2M7</accession>
<name>A0A9N7Z2M7_PLEPL</name>
<evidence type="ECO:0000313" key="2">
    <source>
        <dbReference type="EMBL" id="CAB1447610.1"/>
    </source>
</evidence>
<organism evidence="2 3">
    <name type="scientific">Pleuronectes platessa</name>
    <name type="common">European plaice</name>
    <dbReference type="NCBI Taxonomy" id="8262"/>
    <lineage>
        <taxon>Eukaryota</taxon>
        <taxon>Metazoa</taxon>
        <taxon>Chordata</taxon>
        <taxon>Craniata</taxon>
        <taxon>Vertebrata</taxon>
        <taxon>Euteleostomi</taxon>
        <taxon>Actinopterygii</taxon>
        <taxon>Neopterygii</taxon>
        <taxon>Teleostei</taxon>
        <taxon>Neoteleostei</taxon>
        <taxon>Acanthomorphata</taxon>
        <taxon>Carangaria</taxon>
        <taxon>Pleuronectiformes</taxon>
        <taxon>Pleuronectoidei</taxon>
        <taxon>Pleuronectidae</taxon>
        <taxon>Pleuronectes</taxon>
    </lineage>
</organism>
<dbReference type="Proteomes" id="UP001153269">
    <property type="component" value="Unassembled WGS sequence"/>
</dbReference>
<evidence type="ECO:0000256" key="1">
    <source>
        <dbReference type="SAM" id="MobiDB-lite"/>
    </source>
</evidence>
<proteinExistence type="predicted"/>
<sequence length="105" mass="10807">MGNYPAEGESNSEQAPSDNVLNNGESAEANSATTEGEGEISSAEVSPPHSAPDEPAGEGASQAEPVTSLVADEGLDQQLDYCPNSSPRLPSCLPIYIIGDPINHI</sequence>
<protein>
    <submittedName>
        <fullName evidence="2">Uncharacterized protein</fullName>
    </submittedName>
</protein>